<evidence type="ECO:0000256" key="10">
    <source>
        <dbReference type="ARBA" id="ARBA00022917"/>
    </source>
</evidence>
<dbReference type="InterPro" id="IPR004095">
    <property type="entry name" value="TGS"/>
</dbReference>
<dbReference type="Pfam" id="PF00587">
    <property type="entry name" value="tRNA-synt_2b"/>
    <property type="match status" value="1"/>
</dbReference>
<evidence type="ECO:0000256" key="8">
    <source>
        <dbReference type="ARBA" id="ARBA00022840"/>
    </source>
</evidence>
<dbReference type="InterPro" id="IPR002320">
    <property type="entry name" value="Thr-tRNA-ligase_IIa"/>
</dbReference>
<keyword evidence="8 13" id="KW-0067">ATP-binding</keyword>
<protein>
    <recommendedName>
        <fullName evidence="13">Threonine--tRNA ligase</fullName>
        <ecNumber evidence="13">6.1.1.3</ecNumber>
    </recommendedName>
    <alternativeName>
        <fullName evidence="13">Threonyl-tRNA synthetase</fullName>
        <shortName evidence="13">ThrRS</shortName>
    </alternativeName>
</protein>
<evidence type="ECO:0000313" key="15">
    <source>
        <dbReference type="Proteomes" id="UP000217696"/>
    </source>
</evidence>
<dbReference type="InterPro" id="IPR006195">
    <property type="entry name" value="aa-tRNA-synth_II"/>
</dbReference>
<dbReference type="SUPFAM" id="SSF55681">
    <property type="entry name" value="Class II aaRS and biotin synthetases"/>
    <property type="match status" value="1"/>
</dbReference>
<dbReference type="PRINTS" id="PR01047">
    <property type="entry name" value="TRNASYNTHTHR"/>
</dbReference>
<dbReference type="Pfam" id="PF02824">
    <property type="entry name" value="TGS"/>
    <property type="match status" value="1"/>
</dbReference>
<dbReference type="HAMAP" id="MF_00184">
    <property type="entry name" value="Thr_tRNA_synth"/>
    <property type="match status" value="1"/>
</dbReference>
<feature type="binding site" evidence="13">
    <location>
        <position position="513"/>
    </location>
    <ligand>
        <name>Zn(2+)</name>
        <dbReference type="ChEBI" id="CHEBI:29105"/>
        <note>catalytic</note>
    </ligand>
</feature>
<dbReference type="Proteomes" id="UP000217696">
    <property type="component" value="Chromosome"/>
</dbReference>
<comment type="subcellular location">
    <subcellularLocation>
        <location evidence="13">Cytoplasm</location>
    </subcellularLocation>
</comment>
<dbReference type="Gene3D" id="3.30.930.10">
    <property type="entry name" value="Bira Bifunctional Protein, Domain 2"/>
    <property type="match status" value="1"/>
</dbReference>
<keyword evidence="5 13" id="KW-0479">Metal-binding</keyword>
<dbReference type="Gene3D" id="3.40.50.800">
    <property type="entry name" value="Anticodon-binding domain"/>
    <property type="match status" value="1"/>
</dbReference>
<dbReference type="InterPro" id="IPR045864">
    <property type="entry name" value="aa-tRNA-synth_II/BPL/LPL"/>
</dbReference>
<dbReference type="PROSITE" id="PS50862">
    <property type="entry name" value="AA_TRNA_LIGASE_II"/>
    <property type="match status" value="1"/>
</dbReference>
<dbReference type="GO" id="GO:0046872">
    <property type="term" value="F:metal ion binding"/>
    <property type="evidence" value="ECO:0007669"/>
    <property type="project" value="UniProtKB-KW"/>
</dbReference>
<dbReference type="EC" id="6.1.1.3" evidence="13"/>
<evidence type="ECO:0000256" key="2">
    <source>
        <dbReference type="ARBA" id="ARBA00022490"/>
    </source>
</evidence>
<dbReference type="PROSITE" id="PS51880">
    <property type="entry name" value="TGS"/>
    <property type="match status" value="1"/>
</dbReference>
<dbReference type="CDD" id="cd01667">
    <property type="entry name" value="TGS_ThrRS"/>
    <property type="match status" value="1"/>
</dbReference>
<dbReference type="PANTHER" id="PTHR11451:SF44">
    <property type="entry name" value="THREONINE--TRNA LIGASE, CHLOROPLASTIC_MITOCHONDRIAL 2"/>
    <property type="match status" value="1"/>
</dbReference>
<evidence type="ECO:0000256" key="11">
    <source>
        <dbReference type="ARBA" id="ARBA00023146"/>
    </source>
</evidence>
<evidence type="ECO:0000256" key="5">
    <source>
        <dbReference type="ARBA" id="ARBA00022723"/>
    </source>
</evidence>
<dbReference type="CDD" id="cd00860">
    <property type="entry name" value="ThrRS_anticodon"/>
    <property type="match status" value="1"/>
</dbReference>
<proteinExistence type="inferred from homology"/>
<evidence type="ECO:0000256" key="13">
    <source>
        <dbReference type="HAMAP-Rule" id="MF_00184"/>
    </source>
</evidence>
<keyword evidence="7 13" id="KW-0862">Zinc</keyword>
<evidence type="ECO:0000256" key="1">
    <source>
        <dbReference type="ARBA" id="ARBA00008226"/>
    </source>
</evidence>
<dbReference type="InterPro" id="IPR012675">
    <property type="entry name" value="Beta-grasp_dom_sf"/>
</dbReference>
<feature type="binding site" evidence="13">
    <location>
        <position position="388"/>
    </location>
    <ligand>
        <name>Zn(2+)</name>
        <dbReference type="ChEBI" id="CHEBI:29105"/>
        <note>catalytic</note>
    </ligand>
</feature>
<evidence type="ECO:0000313" key="14">
    <source>
        <dbReference type="EMBL" id="BAU29495.1"/>
    </source>
</evidence>
<dbReference type="GO" id="GO:0005737">
    <property type="term" value="C:cytoplasm"/>
    <property type="evidence" value="ECO:0007669"/>
    <property type="project" value="UniProtKB-SubCell"/>
</dbReference>
<comment type="similarity">
    <text evidence="1 13">Belongs to the class-II aminoacyl-tRNA synthetase family.</text>
</comment>
<dbReference type="SUPFAM" id="SSF52954">
    <property type="entry name" value="Class II aaRS ABD-related"/>
    <property type="match status" value="1"/>
</dbReference>
<dbReference type="InterPro" id="IPR012676">
    <property type="entry name" value="TGS-like"/>
</dbReference>
<dbReference type="InterPro" id="IPR018163">
    <property type="entry name" value="Thr/Ala-tRNA-synth_IIc_edit"/>
</dbReference>
<gene>
    <name evidence="14" type="primary">thrZ</name>
    <name evidence="13" type="synonym">thrS</name>
    <name evidence="14" type="ORF">CB4_03695</name>
</gene>
<dbReference type="Pfam" id="PF07973">
    <property type="entry name" value="tRNA_SAD"/>
    <property type="match status" value="1"/>
</dbReference>
<comment type="subunit">
    <text evidence="13">Homodimer.</text>
</comment>
<dbReference type="InterPro" id="IPR004154">
    <property type="entry name" value="Anticodon-bd"/>
</dbReference>
<dbReference type="KEGG" id="asoc:CB4_03695"/>
<reference evidence="14 15" key="1">
    <citation type="submission" date="2015-12" db="EMBL/GenBank/DDBJ databases">
        <title>Genome sequence of Aneurinibacillus soli.</title>
        <authorList>
            <person name="Lee J.S."/>
            <person name="Lee K.C."/>
            <person name="Kim K.K."/>
            <person name="Lee B.W."/>
        </authorList>
    </citation>
    <scope>NUCLEOTIDE SEQUENCE [LARGE SCALE GENOMIC DNA]</scope>
    <source>
        <strain evidence="14 15">CB4</strain>
    </source>
</reference>
<dbReference type="SMART" id="SM00863">
    <property type="entry name" value="tRNA_SAD"/>
    <property type="match status" value="1"/>
</dbReference>
<dbReference type="FunFam" id="3.30.54.20:FF:000002">
    <property type="entry name" value="Threonine--tRNA ligase"/>
    <property type="match status" value="1"/>
</dbReference>
<keyword evidence="2 13" id="KW-0963">Cytoplasm</keyword>
<sequence length="639" mass="73081">MSVLTITLPDGSKREYEAGATIEDVAASISPSLRKKSIAGKIDGKTVDLKAVIPHDAAVELITEDSEDALEVLRHSCAHLMAQAIKRILGDANVRLGIGPVIQDGFYYDIDTAVTITPEMLADIEKEMNKIVKENLSIERKVVTREEALAIYEKLNDHLKTEIISELPEGEEISMYHQGDFFDLCRGPHVPSTGKIKAFKLMSVAGAYWRGDSDRQMLQRIYGTCWAKKADQDEYLHFLEEARKRDHRKLGKELELFMFSEEAPGMPFYLPNGMVIRNELEAYERGLHQERDYEEVRTPLMMNQRLWEQSGHWDHYHENMYFTEVDNTKFALKPMNCPGHMLIYKGQIKSYRDLPIRMSEFGQVHRHEFSGALNGMIRVRTFTQDDAHLFVRPDQIESEIKNVIELIDKMYGVFGFQYSIELSTRPEDSMGSDELWESAERSLQNVLDGLGVPYSVNEGDGAFYGPKIDFHIKDAIKRSHQCATIQLDFQMPEKFDLTYVGEDNQKHRPVVIHRAIYGSIDRFIGILTEHFAGAFPTWIAPVQARIMTIAEPHVKYAEEVKEKMAKMGIRVELDTRNEKIGYKIREAQLRKIPFMLVIGDKEMENGELAVRRHGQGDLGSQKVDDVISAILDEIATKKF</sequence>
<dbReference type="FunFam" id="3.40.50.800:FF:000001">
    <property type="entry name" value="Threonine--tRNA ligase"/>
    <property type="match status" value="1"/>
</dbReference>
<comment type="caution">
    <text evidence="13">Lacks conserved residue(s) required for the propagation of feature annotation.</text>
</comment>
<dbReference type="GO" id="GO:0004829">
    <property type="term" value="F:threonine-tRNA ligase activity"/>
    <property type="evidence" value="ECO:0007669"/>
    <property type="project" value="UniProtKB-UniRule"/>
</dbReference>
<dbReference type="Pfam" id="PF03129">
    <property type="entry name" value="HGTP_anticodon"/>
    <property type="match status" value="1"/>
</dbReference>
<evidence type="ECO:0000256" key="12">
    <source>
        <dbReference type="ARBA" id="ARBA00049515"/>
    </source>
</evidence>
<keyword evidence="9 13" id="KW-0694">RNA-binding</keyword>
<evidence type="ECO:0000256" key="4">
    <source>
        <dbReference type="ARBA" id="ARBA00022598"/>
    </source>
</evidence>
<keyword evidence="15" id="KW-1185">Reference proteome</keyword>
<dbReference type="NCBIfam" id="TIGR00418">
    <property type="entry name" value="thrS"/>
    <property type="match status" value="1"/>
</dbReference>
<accession>A0A0U5BGV0</accession>
<dbReference type="FunFam" id="3.10.20.30:FF:000005">
    <property type="entry name" value="Threonine--tRNA ligase"/>
    <property type="match status" value="1"/>
</dbReference>
<keyword evidence="3 13" id="KW-0820">tRNA-binding</keyword>
<evidence type="ECO:0000256" key="3">
    <source>
        <dbReference type="ARBA" id="ARBA00022555"/>
    </source>
</evidence>
<evidence type="ECO:0000256" key="6">
    <source>
        <dbReference type="ARBA" id="ARBA00022741"/>
    </source>
</evidence>
<dbReference type="EMBL" id="AP017312">
    <property type="protein sequence ID" value="BAU29495.1"/>
    <property type="molecule type" value="Genomic_DNA"/>
</dbReference>
<dbReference type="Gene3D" id="3.10.20.30">
    <property type="match status" value="1"/>
</dbReference>
<dbReference type="GO" id="GO:0000049">
    <property type="term" value="F:tRNA binding"/>
    <property type="evidence" value="ECO:0007669"/>
    <property type="project" value="UniProtKB-KW"/>
</dbReference>
<dbReference type="FunFam" id="3.30.930.10:FF:000002">
    <property type="entry name" value="Threonine--tRNA ligase"/>
    <property type="match status" value="1"/>
</dbReference>
<name>A0A0U5BGV0_9BACL</name>
<dbReference type="CDD" id="cd00771">
    <property type="entry name" value="ThrRS_core"/>
    <property type="match status" value="1"/>
</dbReference>
<dbReference type="OrthoDB" id="9802304at2"/>
<organism evidence="14 15">
    <name type="scientific">Aneurinibacillus soli</name>
    <dbReference type="NCBI Taxonomy" id="1500254"/>
    <lineage>
        <taxon>Bacteria</taxon>
        <taxon>Bacillati</taxon>
        <taxon>Bacillota</taxon>
        <taxon>Bacilli</taxon>
        <taxon>Bacillales</taxon>
        <taxon>Paenibacillaceae</taxon>
        <taxon>Aneurinibacillus group</taxon>
        <taxon>Aneurinibacillus</taxon>
    </lineage>
</organism>
<dbReference type="InterPro" id="IPR036621">
    <property type="entry name" value="Anticodon-bd_dom_sf"/>
</dbReference>
<dbReference type="FunFam" id="3.30.980.10:FF:000005">
    <property type="entry name" value="Threonyl-tRNA synthetase, mitochondrial"/>
    <property type="match status" value="1"/>
</dbReference>
<dbReference type="InterPro" id="IPR012947">
    <property type="entry name" value="tRNA_SAD"/>
</dbReference>
<dbReference type="Gene3D" id="3.30.980.10">
    <property type="entry name" value="Threonyl-trna Synthetase, Chain A, domain 2"/>
    <property type="match status" value="1"/>
</dbReference>
<dbReference type="GO" id="GO:0016740">
    <property type="term" value="F:transferase activity"/>
    <property type="evidence" value="ECO:0007669"/>
    <property type="project" value="UniProtKB-ARBA"/>
</dbReference>
<dbReference type="InterPro" id="IPR002314">
    <property type="entry name" value="aa-tRNA-synt_IIb"/>
</dbReference>
<dbReference type="GO" id="GO:0006435">
    <property type="term" value="P:threonyl-tRNA aminoacylation"/>
    <property type="evidence" value="ECO:0007669"/>
    <property type="project" value="UniProtKB-UniRule"/>
</dbReference>
<comment type="cofactor">
    <cofactor evidence="13">
        <name>Zn(2+)</name>
        <dbReference type="ChEBI" id="CHEBI:29105"/>
    </cofactor>
    <text evidence="13">Binds 1 zinc ion per subunit.</text>
</comment>
<keyword evidence="11 13" id="KW-0030">Aminoacyl-tRNA synthetase</keyword>
<keyword evidence="10 13" id="KW-0648">Protein biosynthesis</keyword>
<dbReference type="SUPFAM" id="SSF81271">
    <property type="entry name" value="TGS-like"/>
    <property type="match status" value="1"/>
</dbReference>
<keyword evidence="4 13" id="KW-0436">Ligase</keyword>
<dbReference type="PANTHER" id="PTHR11451">
    <property type="entry name" value="THREONINE-TRNA LIGASE"/>
    <property type="match status" value="1"/>
</dbReference>
<dbReference type="Gene3D" id="3.30.54.20">
    <property type="match status" value="1"/>
</dbReference>
<comment type="catalytic activity">
    <reaction evidence="12 13">
        <text>tRNA(Thr) + L-threonine + ATP = L-threonyl-tRNA(Thr) + AMP + diphosphate + H(+)</text>
        <dbReference type="Rhea" id="RHEA:24624"/>
        <dbReference type="Rhea" id="RHEA-COMP:9670"/>
        <dbReference type="Rhea" id="RHEA-COMP:9704"/>
        <dbReference type="ChEBI" id="CHEBI:15378"/>
        <dbReference type="ChEBI" id="CHEBI:30616"/>
        <dbReference type="ChEBI" id="CHEBI:33019"/>
        <dbReference type="ChEBI" id="CHEBI:57926"/>
        <dbReference type="ChEBI" id="CHEBI:78442"/>
        <dbReference type="ChEBI" id="CHEBI:78534"/>
        <dbReference type="ChEBI" id="CHEBI:456215"/>
        <dbReference type="EC" id="6.1.1.3"/>
    </reaction>
</comment>
<dbReference type="InterPro" id="IPR033728">
    <property type="entry name" value="ThrRS_core"/>
</dbReference>
<dbReference type="RefSeq" id="WP_096467168.1">
    <property type="nucleotide sequence ID" value="NZ_AP017312.1"/>
</dbReference>
<evidence type="ECO:0000256" key="7">
    <source>
        <dbReference type="ARBA" id="ARBA00022833"/>
    </source>
</evidence>
<dbReference type="InterPro" id="IPR047246">
    <property type="entry name" value="ThrRS_anticodon"/>
</dbReference>
<dbReference type="SUPFAM" id="SSF55186">
    <property type="entry name" value="ThrRS/AlaRS common domain"/>
    <property type="match status" value="1"/>
</dbReference>
<evidence type="ECO:0000256" key="9">
    <source>
        <dbReference type="ARBA" id="ARBA00022884"/>
    </source>
</evidence>
<dbReference type="AlphaFoldDB" id="A0A0U5BGV0"/>
<keyword evidence="6 13" id="KW-0547">Nucleotide-binding</keyword>
<dbReference type="GO" id="GO:0005524">
    <property type="term" value="F:ATP binding"/>
    <property type="evidence" value="ECO:0007669"/>
    <property type="project" value="UniProtKB-UniRule"/>
</dbReference>
<feature type="binding site" evidence="13">
    <location>
        <position position="337"/>
    </location>
    <ligand>
        <name>Zn(2+)</name>
        <dbReference type="ChEBI" id="CHEBI:29105"/>
        <note>catalytic</note>
    </ligand>
</feature>
<dbReference type="GO" id="GO:0140096">
    <property type="term" value="F:catalytic activity, acting on a protein"/>
    <property type="evidence" value="ECO:0007669"/>
    <property type="project" value="UniProtKB-ARBA"/>
</dbReference>